<protein>
    <submittedName>
        <fullName evidence="10">Aldehyde ferredoxin oxidoreductase</fullName>
    </submittedName>
</protein>
<dbReference type="Gene3D" id="3.60.9.10">
    <property type="entry name" value="Aldehyde ferredoxin oxidoreductase, N-terminal domain"/>
    <property type="match status" value="1"/>
</dbReference>
<keyword evidence="6" id="KW-0408">Iron</keyword>
<dbReference type="Pfam" id="PF02730">
    <property type="entry name" value="AFOR_N"/>
    <property type="match status" value="1"/>
</dbReference>
<name>A0A135L0U2_9BACI</name>
<dbReference type="Gene3D" id="1.10.569.10">
    <property type="entry name" value="Aldehyde Ferredoxin Oxidoreductase Protein, subunit A, domain 2"/>
    <property type="match status" value="1"/>
</dbReference>
<comment type="similarity">
    <text evidence="2">Belongs to the AOR/FOR family.</text>
</comment>
<gene>
    <name evidence="10" type="ORF">U473_14035</name>
</gene>
<dbReference type="SUPFAM" id="SSF56228">
    <property type="entry name" value="Aldehyde ferredoxin oxidoreductase, N-terminal domain"/>
    <property type="match status" value="1"/>
</dbReference>
<comment type="cofactor">
    <cofactor evidence="1">
        <name>[4Fe-4S] cluster</name>
        <dbReference type="ChEBI" id="CHEBI:49883"/>
    </cofactor>
</comment>
<evidence type="ECO:0000313" key="10">
    <source>
        <dbReference type="EMBL" id="KXG42582.1"/>
    </source>
</evidence>
<proteinExistence type="inferred from homology"/>
<evidence type="ECO:0000256" key="3">
    <source>
        <dbReference type="ARBA" id="ARBA00022485"/>
    </source>
</evidence>
<evidence type="ECO:0000256" key="4">
    <source>
        <dbReference type="ARBA" id="ARBA00022723"/>
    </source>
</evidence>
<evidence type="ECO:0000259" key="9">
    <source>
        <dbReference type="SMART" id="SM00790"/>
    </source>
</evidence>
<dbReference type="GO" id="GO:0016625">
    <property type="term" value="F:oxidoreductase activity, acting on the aldehyde or oxo group of donors, iron-sulfur protein as acceptor"/>
    <property type="evidence" value="ECO:0007669"/>
    <property type="project" value="InterPro"/>
</dbReference>
<evidence type="ECO:0000256" key="7">
    <source>
        <dbReference type="ARBA" id="ARBA00023014"/>
    </source>
</evidence>
<keyword evidence="7" id="KW-0411">Iron-sulfur</keyword>
<sequence>MIILYLEFHKNLGRDKRVKIIRINMKDLTVSEDQSLKYNGLGGRALTSKVIHDEVPPTCHPLGSFNKLVFANGVLTGSGASSADRYSIGAKSPLTGGIKESNAGGISGLKLGRLGISSLIFEGVRDDFKIIHISKESITFDDATPILGKELSEAADWLRDRYGKHIAVWLIGVAGEQKMNLAAIAGQDKEGLPTRFNGRGGLGAVAGSKGIKAIVLDDAGVEKNKPKDREKFREAMKTYHKWLMETPGTAKVFPELGTAGLVKTTNALGALPTRNFSTGSFELYENITGEKLRETILERGGEGNPTHACMPGCIIRCSNVYVNKAGKLVTSPLEYENIGLLGSNLGIGELDAIAELNRLCNEYGVDTIETGAAIGVLMSQGVLSFGDVEGAINAVKEIKAGSPLGRIIGGGAEIVGKLYGAYRVPTVKGQSMPAYDPRAIKGLGVTYATSPMGADHTAGQTIRAQIDHHSAEGQVKASKDAQETVTIFDSLGMCYFSGGAIQGRFDLIADLITAYIGQKVTAEYLKETALETLKLEHQFNRRAGFTKAHDRLPEYFYTEMNEASKTVFDVPQEELELIGVEGNGR</sequence>
<organism evidence="10 11">
    <name type="scientific">Tepidibacillus decaturensis</name>
    <dbReference type="NCBI Taxonomy" id="1413211"/>
    <lineage>
        <taxon>Bacteria</taxon>
        <taxon>Bacillati</taxon>
        <taxon>Bacillota</taxon>
        <taxon>Bacilli</taxon>
        <taxon>Bacillales</taxon>
        <taxon>Bacillaceae</taxon>
        <taxon>Tepidibacillus</taxon>
    </lineage>
</organism>
<comment type="cofactor">
    <cofactor evidence="8">
        <name>tungstopterin</name>
        <dbReference type="ChEBI" id="CHEBI:30402"/>
    </cofactor>
</comment>
<evidence type="ECO:0000313" key="11">
    <source>
        <dbReference type="Proteomes" id="UP000070352"/>
    </source>
</evidence>
<dbReference type="SUPFAM" id="SSF48310">
    <property type="entry name" value="Aldehyde ferredoxin oxidoreductase, C-terminal domains"/>
    <property type="match status" value="1"/>
</dbReference>
<keyword evidence="4" id="KW-0479">Metal-binding</keyword>
<dbReference type="GO" id="GO:0051539">
    <property type="term" value="F:4 iron, 4 sulfur cluster binding"/>
    <property type="evidence" value="ECO:0007669"/>
    <property type="project" value="UniProtKB-KW"/>
</dbReference>
<reference evidence="10 11" key="1">
    <citation type="submission" date="2016-02" db="EMBL/GenBank/DDBJ databases">
        <title>Draft Genome for Tepidibacillus decaturensis nov. sp. Strain Z9, an Anaerobic, Moderately Thermophilic and Heterotrophic Bacterium from Deep Subsurface of the Illinois Basin, USA.</title>
        <authorList>
            <person name="Dong Y."/>
            <person name="Chang J.Y."/>
            <person name="Sanford R."/>
            <person name="Fouke B.W."/>
        </authorList>
    </citation>
    <scope>NUCLEOTIDE SEQUENCE [LARGE SCALE GENOMIC DNA]</scope>
    <source>
        <strain evidence="10 11">Z9</strain>
    </source>
</reference>
<evidence type="ECO:0000256" key="2">
    <source>
        <dbReference type="ARBA" id="ARBA00011032"/>
    </source>
</evidence>
<dbReference type="InterPro" id="IPR001203">
    <property type="entry name" value="OxRdtase_Ald_Fedxn_C"/>
</dbReference>
<evidence type="ECO:0000256" key="8">
    <source>
        <dbReference type="ARBA" id="ARBA00049934"/>
    </source>
</evidence>
<dbReference type="Gene3D" id="1.10.599.10">
    <property type="entry name" value="Aldehyde Ferredoxin Oxidoreductase Protein, subunit A, domain 3"/>
    <property type="match status" value="1"/>
</dbReference>
<dbReference type="STRING" id="1413211.U473_14035"/>
<evidence type="ECO:0000256" key="5">
    <source>
        <dbReference type="ARBA" id="ARBA00023002"/>
    </source>
</evidence>
<keyword evidence="5" id="KW-0560">Oxidoreductase</keyword>
<keyword evidence="11" id="KW-1185">Reference proteome</keyword>
<keyword evidence="3" id="KW-0004">4Fe-4S</keyword>
<dbReference type="PANTHER" id="PTHR30038">
    <property type="entry name" value="ALDEHYDE FERREDOXIN OXIDOREDUCTASE"/>
    <property type="match status" value="1"/>
</dbReference>
<dbReference type="GO" id="GO:0046872">
    <property type="term" value="F:metal ion binding"/>
    <property type="evidence" value="ECO:0007669"/>
    <property type="project" value="UniProtKB-KW"/>
</dbReference>
<dbReference type="PANTHER" id="PTHR30038:SF0">
    <property type="entry name" value="TUNGSTEN-CONTAINING ALDEHYDE FERREDOXIN OXIDOREDUCTASE"/>
    <property type="match status" value="1"/>
</dbReference>
<dbReference type="Pfam" id="PF01314">
    <property type="entry name" value="AFOR_C"/>
    <property type="match status" value="1"/>
</dbReference>
<dbReference type="InterPro" id="IPR013985">
    <property type="entry name" value="Ald_Fedxn_OxRdtase_dom3"/>
</dbReference>
<dbReference type="InterPro" id="IPR013984">
    <property type="entry name" value="Ald_Fedxn_OxRdtase_dom2"/>
</dbReference>
<accession>A0A135L0U2</accession>
<dbReference type="AlphaFoldDB" id="A0A135L0U2"/>
<feature type="domain" description="Aldehyde ferredoxin oxidoreductase N-terminal" evidence="9">
    <location>
        <begin position="19"/>
        <end position="220"/>
    </location>
</feature>
<evidence type="ECO:0000256" key="1">
    <source>
        <dbReference type="ARBA" id="ARBA00001966"/>
    </source>
</evidence>
<dbReference type="InterPro" id="IPR051919">
    <property type="entry name" value="W-dependent_AOR"/>
</dbReference>
<dbReference type="InterPro" id="IPR036503">
    <property type="entry name" value="Ald_Fedxn_OxRdtase_N_sf"/>
</dbReference>
<comment type="caution">
    <text evidence="10">The sequence shown here is derived from an EMBL/GenBank/DDBJ whole genome shotgun (WGS) entry which is preliminary data.</text>
</comment>
<dbReference type="GO" id="GO:0009055">
    <property type="term" value="F:electron transfer activity"/>
    <property type="evidence" value="ECO:0007669"/>
    <property type="project" value="InterPro"/>
</dbReference>
<dbReference type="InterPro" id="IPR036021">
    <property type="entry name" value="Tungsten_al_ferr_oxy-like_C"/>
</dbReference>
<evidence type="ECO:0000256" key="6">
    <source>
        <dbReference type="ARBA" id="ARBA00023004"/>
    </source>
</evidence>
<dbReference type="InterPro" id="IPR013983">
    <property type="entry name" value="Ald_Fedxn_OxRdtase_N"/>
</dbReference>
<dbReference type="EMBL" id="LSKU01000002">
    <property type="protein sequence ID" value="KXG42582.1"/>
    <property type="molecule type" value="Genomic_DNA"/>
</dbReference>
<dbReference type="Proteomes" id="UP000070352">
    <property type="component" value="Unassembled WGS sequence"/>
</dbReference>
<dbReference type="OrthoDB" id="9763894at2"/>
<dbReference type="SMART" id="SM00790">
    <property type="entry name" value="AFOR_N"/>
    <property type="match status" value="1"/>
</dbReference>